<organism evidence="12 13">
    <name type="scientific">Simkania negevensis (strain ATCC VR-1471 / DSM 27360 / Z)</name>
    <dbReference type="NCBI Taxonomy" id="331113"/>
    <lineage>
        <taxon>Bacteria</taxon>
        <taxon>Pseudomonadati</taxon>
        <taxon>Chlamydiota</taxon>
        <taxon>Chlamydiia</taxon>
        <taxon>Parachlamydiales</taxon>
        <taxon>Simkaniaceae</taxon>
        <taxon>Simkania</taxon>
    </lineage>
</organism>
<dbReference type="InterPro" id="IPR001270">
    <property type="entry name" value="ClpA/B"/>
</dbReference>
<dbReference type="InterPro" id="IPR028299">
    <property type="entry name" value="ClpA/B_CS2"/>
</dbReference>
<keyword evidence="5 9" id="KW-0067">ATP-binding</keyword>
<dbReference type="Pfam" id="PF17871">
    <property type="entry name" value="AAA_lid_9"/>
    <property type="match status" value="1"/>
</dbReference>
<evidence type="ECO:0000256" key="6">
    <source>
        <dbReference type="ARBA" id="ARBA00023186"/>
    </source>
</evidence>
<dbReference type="GO" id="GO:0034605">
    <property type="term" value="P:cellular response to heat"/>
    <property type="evidence" value="ECO:0007669"/>
    <property type="project" value="TreeGrafter"/>
</dbReference>
<dbReference type="PROSITE" id="PS51903">
    <property type="entry name" value="CLP_R"/>
    <property type="match status" value="1"/>
</dbReference>
<evidence type="ECO:0000256" key="1">
    <source>
        <dbReference type="ARBA" id="ARBA00008675"/>
    </source>
</evidence>
<dbReference type="Gene3D" id="3.40.50.300">
    <property type="entry name" value="P-loop containing nucleotide triphosphate hydrolases"/>
    <property type="match status" value="3"/>
</dbReference>
<evidence type="ECO:0000259" key="11">
    <source>
        <dbReference type="PROSITE" id="PS51903"/>
    </source>
</evidence>
<dbReference type="Proteomes" id="UP000000496">
    <property type="component" value="Chromosome gsn.131"/>
</dbReference>
<evidence type="ECO:0000256" key="4">
    <source>
        <dbReference type="ARBA" id="ARBA00022741"/>
    </source>
</evidence>
<evidence type="ECO:0000256" key="3">
    <source>
        <dbReference type="ARBA" id="ARBA00022737"/>
    </source>
</evidence>
<dbReference type="InterPro" id="IPR003959">
    <property type="entry name" value="ATPase_AAA_core"/>
</dbReference>
<dbReference type="InterPro" id="IPR019489">
    <property type="entry name" value="Clp_ATPase_C"/>
</dbReference>
<dbReference type="Pfam" id="PF07724">
    <property type="entry name" value="AAA_2"/>
    <property type="match status" value="1"/>
</dbReference>
<dbReference type="FunFam" id="1.10.8.60:FF:000017">
    <property type="entry name" value="ATP-dependent chaperone ClpB"/>
    <property type="match status" value="1"/>
</dbReference>
<dbReference type="eggNOG" id="COG0542">
    <property type="taxonomic scope" value="Bacteria"/>
</dbReference>
<comment type="subunit">
    <text evidence="7">Homohexamer. The oligomerization is ATP-dependent.</text>
</comment>
<dbReference type="FunFam" id="3.40.50.300:FF:000120">
    <property type="entry name" value="ATP-dependent chaperone ClpB"/>
    <property type="match status" value="1"/>
</dbReference>
<evidence type="ECO:0000256" key="5">
    <source>
        <dbReference type="ARBA" id="ARBA00022840"/>
    </source>
</evidence>
<dbReference type="PROSITE" id="PS00870">
    <property type="entry name" value="CLPAB_1"/>
    <property type="match status" value="1"/>
</dbReference>
<dbReference type="KEGG" id="sng:SNE_A17760"/>
<dbReference type="GO" id="GO:0005737">
    <property type="term" value="C:cytoplasm"/>
    <property type="evidence" value="ECO:0007669"/>
    <property type="project" value="TreeGrafter"/>
</dbReference>
<evidence type="ECO:0000256" key="2">
    <source>
        <dbReference type="ARBA" id="ARBA00017574"/>
    </source>
</evidence>
<keyword evidence="10" id="KW-0175">Coiled coil</keyword>
<dbReference type="FunFam" id="3.40.50.300:FF:000010">
    <property type="entry name" value="Chaperone clpB 1, putative"/>
    <property type="match status" value="1"/>
</dbReference>
<feature type="coiled-coil region" evidence="10">
    <location>
        <begin position="434"/>
        <end position="502"/>
    </location>
</feature>
<dbReference type="InterPro" id="IPR036628">
    <property type="entry name" value="Clp_N_dom_sf"/>
</dbReference>
<dbReference type="GO" id="GO:0016887">
    <property type="term" value="F:ATP hydrolysis activity"/>
    <property type="evidence" value="ECO:0007669"/>
    <property type="project" value="InterPro"/>
</dbReference>
<dbReference type="OrthoDB" id="9803641at2"/>
<dbReference type="InterPro" id="IPR050130">
    <property type="entry name" value="ClpA_ClpB"/>
</dbReference>
<dbReference type="RefSeq" id="WP_013944119.1">
    <property type="nucleotide sequence ID" value="NC_015713.1"/>
</dbReference>
<dbReference type="GO" id="GO:0005524">
    <property type="term" value="F:ATP binding"/>
    <property type="evidence" value="ECO:0007669"/>
    <property type="project" value="UniProtKB-KW"/>
</dbReference>
<sequence>MAPQFTESVAQVLNQAVSDAEKRRHTEVTEHHVLYAFFQDRAGYFQTLTTALGLDPHPLLLALENKLASLPTFSGQADQASLSRGLQSQINHAHVLSQKWKDSYISSDHFFYIFWETASDPFKSWREASKLSLKQVEKKIQEIRGGRHMDSPSGEASLQALEKFCKNLTDLAKQGKLDPVIGRDEEIRRTIQVLSRRTKNNPLLIGEPGVGKTAIAEGLAHRIIQEDIPDSLKGKQLLVLDLGSLIAGTKFRGEFEERLKGILKEIEQSEGQIILFIDEVHTLVGAGASEGAMDAANLLKPALARGTLHCIGATTLNEYQKYIERDAALERRFQPVLVKEPSLEDAIAILRGLKERYENYHGVRITEGALHAAVFLSHRYISDRQLPDKAIDLIDEAASLIRMQIGSRPLPIDTKERELGTLIVKQEALKREDTPVAKGEAKKLEEQIAKTKEELSILREQWNQEKKLIEELKEKKGELENLRFLEEEAERASDYNRVAEIRYNEKPALEKAIKEKEETLENKPNRLLQEEVDEKLIAQIVAKWTGIPVHKMLEGEADRLLSLESSLEKRVVGQHFAVEAVSEAIRRSRAGLSDPNRPLGAFLFVGPTGVGKTELAKTLAEELFNQEEAITRLDMSEYMEKHSVSKLIGSPPGYVGYDEGGQLTEALRRRPYSVVLFDEIEKAHHDVFNILLQMFDDGRITDSKGRVVNCRHALFIMTSNLGSEQLLDYIKQKGSDLSKEAILQIVDPVIKNHFRPEFINRLDEILPFLPLQEKDMEKIVLIQLDRVKKRLDERDISLDYSPQVLAYLAKEGYDPYFGARPLKRLIQQTVVNELSQAILKGEIKNDDKIELSFDEKNNKIVFEAKKIEQTETLIKPS</sequence>
<dbReference type="PRINTS" id="PR00300">
    <property type="entry name" value="CLPPROTEASEA"/>
</dbReference>
<dbReference type="InterPro" id="IPR041546">
    <property type="entry name" value="ClpA/ClpB_AAA_lid"/>
</dbReference>
<gene>
    <name evidence="12" type="primary">clpB</name>
    <name evidence="12" type="ordered locus">SNE_A17760</name>
</gene>
<dbReference type="InterPro" id="IPR004176">
    <property type="entry name" value="Clp_R_N"/>
</dbReference>
<dbReference type="HOGENOM" id="CLU_005070_4_1_0"/>
<dbReference type="SUPFAM" id="SSF81923">
    <property type="entry name" value="Double Clp-N motif"/>
    <property type="match status" value="1"/>
</dbReference>
<comment type="similarity">
    <text evidence="1 9">Belongs to the ClpA/ClpB family.</text>
</comment>
<keyword evidence="4 9" id="KW-0547">Nucleotide-binding</keyword>
<keyword evidence="3 8" id="KW-0677">Repeat</keyword>
<keyword evidence="6 9" id="KW-0143">Chaperone</keyword>
<evidence type="ECO:0000313" key="12">
    <source>
        <dbReference type="EMBL" id="CCB89653.1"/>
    </source>
</evidence>
<accession>F8L9V0</accession>
<dbReference type="CDD" id="cd19499">
    <property type="entry name" value="RecA-like_ClpB_Hsp104-like"/>
    <property type="match status" value="1"/>
</dbReference>
<dbReference type="InterPro" id="IPR003593">
    <property type="entry name" value="AAA+_ATPase"/>
</dbReference>
<feature type="domain" description="Clp R" evidence="11">
    <location>
        <begin position="2"/>
        <end position="146"/>
    </location>
</feature>
<protein>
    <recommendedName>
        <fullName evidence="2">Chaperone protein ClpB</fullName>
    </recommendedName>
</protein>
<evidence type="ECO:0000256" key="10">
    <source>
        <dbReference type="SAM" id="Coils"/>
    </source>
</evidence>
<dbReference type="FunFam" id="3.40.50.300:FF:000025">
    <property type="entry name" value="ATP-dependent Clp protease subunit"/>
    <property type="match status" value="1"/>
</dbReference>
<dbReference type="Gene3D" id="1.10.1780.10">
    <property type="entry name" value="Clp, N-terminal domain"/>
    <property type="match status" value="1"/>
</dbReference>
<dbReference type="PANTHER" id="PTHR11638:SF18">
    <property type="entry name" value="HEAT SHOCK PROTEIN 104"/>
    <property type="match status" value="1"/>
</dbReference>
<dbReference type="SMART" id="SM00382">
    <property type="entry name" value="AAA"/>
    <property type="match status" value="2"/>
</dbReference>
<dbReference type="Pfam" id="PF00004">
    <property type="entry name" value="AAA"/>
    <property type="match status" value="1"/>
</dbReference>
<proteinExistence type="inferred from homology"/>
<dbReference type="SMART" id="SM01086">
    <property type="entry name" value="ClpB_D2-small"/>
    <property type="match status" value="1"/>
</dbReference>
<dbReference type="EMBL" id="FR872582">
    <property type="protein sequence ID" value="CCB89653.1"/>
    <property type="molecule type" value="Genomic_DNA"/>
</dbReference>
<evidence type="ECO:0000256" key="9">
    <source>
        <dbReference type="RuleBase" id="RU004432"/>
    </source>
</evidence>
<evidence type="ECO:0000256" key="8">
    <source>
        <dbReference type="PROSITE-ProRule" id="PRU01251"/>
    </source>
</evidence>
<dbReference type="InterPro" id="IPR018368">
    <property type="entry name" value="ClpA/B_CS1"/>
</dbReference>
<dbReference type="Gene3D" id="1.10.8.60">
    <property type="match status" value="1"/>
</dbReference>
<dbReference type="PROSITE" id="PS00871">
    <property type="entry name" value="CLPAB_2"/>
    <property type="match status" value="1"/>
</dbReference>
<evidence type="ECO:0000313" key="13">
    <source>
        <dbReference type="Proteomes" id="UP000000496"/>
    </source>
</evidence>
<keyword evidence="13" id="KW-1185">Reference proteome</keyword>
<reference key="1">
    <citation type="journal article" date="2011" name="Mol. Biol. Evol.">
        <title>Unity in variety -- the pan-genome of the Chlamydiae.</title>
        <authorList>
            <person name="Collingro A."/>
            <person name="Tischler P."/>
            <person name="Weinmaier T."/>
            <person name="Penz T."/>
            <person name="Heinz E."/>
            <person name="Brunham R.C."/>
            <person name="Read T.D."/>
            <person name="Bavoil P.M."/>
            <person name="Sachse K."/>
            <person name="Kahane S."/>
            <person name="Friedman M.G."/>
            <person name="Rattei T."/>
            <person name="Myers G.S.A."/>
            <person name="Horn M."/>
        </authorList>
    </citation>
    <scope>NUCLEOTIDE SEQUENCE</scope>
    <source>
        <strain>Z</strain>
    </source>
</reference>
<name>F8L9V0_SIMNZ</name>
<dbReference type="SUPFAM" id="SSF52540">
    <property type="entry name" value="P-loop containing nucleoside triphosphate hydrolases"/>
    <property type="match status" value="2"/>
</dbReference>
<dbReference type="CDD" id="cd00009">
    <property type="entry name" value="AAA"/>
    <property type="match status" value="1"/>
</dbReference>
<dbReference type="InterPro" id="IPR027417">
    <property type="entry name" value="P-loop_NTPase"/>
</dbReference>
<dbReference type="Pfam" id="PF02861">
    <property type="entry name" value="Clp_N"/>
    <property type="match status" value="1"/>
</dbReference>
<dbReference type="STRING" id="331113.SNE_A17760"/>
<dbReference type="Pfam" id="PF10431">
    <property type="entry name" value="ClpB_D2-small"/>
    <property type="match status" value="1"/>
</dbReference>
<reference evidence="12 13" key="2">
    <citation type="journal article" date="2011" name="Mol. Biol. Evol.">
        <title>Unity in variety--the pan-genome of the Chlamydiae.</title>
        <authorList>
            <person name="Collingro A."/>
            <person name="Tischler P."/>
            <person name="Weinmaier T."/>
            <person name="Penz T."/>
            <person name="Heinz E."/>
            <person name="Brunham R.C."/>
            <person name="Read T.D."/>
            <person name="Bavoil P.M."/>
            <person name="Sachse K."/>
            <person name="Kahane S."/>
            <person name="Friedman M.G."/>
            <person name="Rattei T."/>
            <person name="Myers G.S."/>
            <person name="Horn M."/>
        </authorList>
    </citation>
    <scope>NUCLEOTIDE SEQUENCE [LARGE SCALE GENOMIC DNA]</scope>
    <source>
        <strain evidence="13">ATCC VR-1471 / Z</strain>
    </source>
</reference>
<dbReference type="AlphaFoldDB" id="F8L9V0"/>
<dbReference type="PANTHER" id="PTHR11638">
    <property type="entry name" value="ATP-DEPENDENT CLP PROTEASE"/>
    <property type="match status" value="1"/>
</dbReference>
<evidence type="ECO:0000256" key="7">
    <source>
        <dbReference type="ARBA" id="ARBA00026057"/>
    </source>
</evidence>